<evidence type="ECO:0000313" key="4">
    <source>
        <dbReference type="Proteomes" id="UP001305702"/>
    </source>
</evidence>
<dbReference type="PANTHER" id="PTHR21064">
    <property type="entry name" value="AMINOGLYCOSIDE PHOSPHOTRANSFERASE DOMAIN-CONTAINING PROTEIN-RELATED"/>
    <property type="match status" value="1"/>
</dbReference>
<accession>A0AA96LCS3</accession>
<dbReference type="AlphaFoldDB" id="A0AA96LCS3"/>
<dbReference type="InterPro" id="IPR011009">
    <property type="entry name" value="Kinase-like_dom_sf"/>
</dbReference>
<dbReference type="InterPro" id="IPR050249">
    <property type="entry name" value="Pseudomonas-type_ThrB"/>
</dbReference>
<sequence>MENLQSMITKQWQVKVSGDLRPVDSGTKNVTCFHDENGRPFYLKRKRGAARIAQEELIYHALSKVGISASYPIETVEGRAFTVFEGNRYCLYRPVPGTVVNGFDEKMTFQIGRSLALLHKGLLEINDHELFHDMNIKKQLTEWAIPVVLAEFGNSGAASAKDLFEELQNNFLNRCDTLPHQLIHRDPNSSNMLYAEDKGISFIDFELATYGLRIFDICYFSTGMLMSDYSNTDFRLRWFHLLDVLVKGYRSETPLTQAELDAVFYVIVSIQIIFSAYFSKINKDMALLNFDSLFWIERHKAKIQQVVGT</sequence>
<dbReference type="KEGG" id="paun:MJA45_24655"/>
<protein>
    <submittedName>
        <fullName evidence="3">Phosphotransferase</fullName>
    </submittedName>
</protein>
<keyword evidence="4" id="KW-1185">Reference proteome</keyword>
<reference evidence="3 4" key="1">
    <citation type="submission" date="2022-02" db="EMBL/GenBank/DDBJ databases">
        <title>Paenibacillus sp. MBLB1776 Whole Genome Shotgun Sequencing.</title>
        <authorList>
            <person name="Hwang C.Y."/>
            <person name="Cho E.-S."/>
            <person name="Seo M.-J."/>
        </authorList>
    </citation>
    <scope>NUCLEOTIDE SEQUENCE [LARGE SCALE GENOMIC DNA]</scope>
    <source>
        <strain evidence="3 4">MBLB1776</strain>
    </source>
</reference>
<evidence type="ECO:0000313" key="3">
    <source>
        <dbReference type="EMBL" id="WNQ10774.1"/>
    </source>
</evidence>
<name>A0AA96LCS3_9BACL</name>
<comment type="similarity">
    <text evidence="1">Belongs to the pseudomonas-type ThrB family.</text>
</comment>
<organism evidence="3 4">
    <name type="scientific">Paenibacillus aurantius</name>
    <dbReference type="NCBI Taxonomy" id="2918900"/>
    <lineage>
        <taxon>Bacteria</taxon>
        <taxon>Bacillati</taxon>
        <taxon>Bacillota</taxon>
        <taxon>Bacilli</taxon>
        <taxon>Bacillales</taxon>
        <taxon>Paenibacillaceae</taxon>
        <taxon>Paenibacillus</taxon>
    </lineage>
</organism>
<dbReference type="PANTHER" id="PTHR21064:SF6">
    <property type="entry name" value="AMINOGLYCOSIDE PHOSPHOTRANSFERASE DOMAIN-CONTAINING PROTEIN"/>
    <property type="match status" value="1"/>
</dbReference>
<proteinExistence type="inferred from homology"/>
<dbReference type="Gene3D" id="3.90.1200.10">
    <property type="match status" value="1"/>
</dbReference>
<dbReference type="Proteomes" id="UP001305702">
    <property type="component" value="Chromosome"/>
</dbReference>
<dbReference type="RefSeq" id="WP_315604549.1">
    <property type="nucleotide sequence ID" value="NZ_CP130318.1"/>
</dbReference>
<dbReference type="EMBL" id="CP130318">
    <property type="protein sequence ID" value="WNQ10774.1"/>
    <property type="molecule type" value="Genomic_DNA"/>
</dbReference>
<dbReference type="GO" id="GO:0019202">
    <property type="term" value="F:amino acid kinase activity"/>
    <property type="evidence" value="ECO:0007669"/>
    <property type="project" value="TreeGrafter"/>
</dbReference>
<dbReference type="InterPro" id="IPR002575">
    <property type="entry name" value="Aminoglycoside_PTrfase"/>
</dbReference>
<gene>
    <name evidence="3" type="ORF">MJA45_24655</name>
</gene>
<evidence type="ECO:0000259" key="2">
    <source>
        <dbReference type="Pfam" id="PF01636"/>
    </source>
</evidence>
<feature type="domain" description="Aminoglycoside phosphotransferase" evidence="2">
    <location>
        <begin position="19"/>
        <end position="221"/>
    </location>
</feature>
<evidence type="ECO:0000256" key="1">
    <source>
        <dbReference type="ARBA" id="ARBA00038240"/>
    </source>
</evidence>
<dbReference type="SUPFAM" id="SSF56112">
    <property type="entry name" value="Protein kinase-like (PK-like)"/>
    <property type="match status" value="1"/>
</dbReference>
<dbReference type="Pfam" id="PF01636">
    <property type="entry name" value="APH"/>
    <property type="match status" value="1"/>
</dbReference>